<protein>
    <submittedName>
        <fullName evidence="7">F-box protein</fullName>
    </submittedName>
</protein>
<evidence type="ECO:0000256" key="3">
    <source>
        <dbReference type="ARBA" id="ARBA00023002"/>
    </source>
</evidence>
<keyword evidence="8" id="KW-1185">Reference proteome</keyword>
<dbReference type="PROSITE" id="PS51184">
    <property type="entry name" value="JMJC"/>
    <property type="match status" value="1"/>
</dbReference>
<dbReference type="GeneID" id="25568666"/>
<dbReference type="OrthoDB" id="424465at2759"/>
<gene>
    <name evidence="7" type="ORF">AMSG_10447</name>
</gene>
<dbReference type="InterPro" id="IPR003347">
    <property type="entry name" value="JmjC_dom"/>
</dbReference>
<dbReference type="OMA" id="WPAYKNW"/>
<accession>A0A0L0DQ72</accession>
<dbReference type="PANTHER" id="PTHR12480:SF21">
    <property type="entry name" value="JMJC DOMAIN-CONTAINING PROTEIN 8"/>
    <property type="match status" value="1"/>
</dbReference>
<evidence type="ECO:0000256" key="5">
    <source>
        <dbReference type="ARBA" id="ARBA00023242"/>
    </source>
</evidence>
<dbReference type="SUPFAM" id="SSF51197">
    <property type="entry name" value="Clavaminate synthase-like"/>
    <property type="match status" value="1"/>
</dbReference>
<dbReference type="InterPro" id="IPR050910">
    <property type="entry name" value="JMJD6_ArgDemeth/LysHydrox"/>
</dbReference>
<keyword evidence="5" id="KW-0539">Nucleus</keyword>
<dbReference type="SMART" id="SM00558">
    <property type="entry name" value="JmjC"/>
    <property type="match status" value="1"/>
</dbReference>
<keyword evidence="4" id="KW-0408">Iron</keyword>
<evidence type="ECO:0000313" key="8">
    <source>
        <dbReference type="Proteomes" id="UP000054408"/>
    </source>
</evidence>
<dbReference type="FunFam" id="2.60.120.650:FF:000045">
    <property type="entry name" value="F-box protein At1g78280"/>
    <property type="match status" value="1"/>
</dbReference>
<dbReference type="RefSeq" id="XP_013753608.1">
    <property type="nucleotide sequence ID" value="XM_013898154.1"/>
</dbReference>
<organism evidence="7 8">
    <name type="scientific">Thecamonas trahens ATCC 50062</name>
    <dbReference type="NCBI Taxonomy" id="461836"/>
    <lineage>
        <taxon>Eukaryota</taxon>
        <taxon>Apusozoa</taxon>
        <taxon>Apusomonadida</taxon>
        <taxon>Apusomonadidae</taxon>
        <taxon>Thecamonas</taxon>
    </lineage>
</organism>
<dbReference type="STRING" id="461836.A0A0L0DQ72"/>
<reference evidence="7 8" key="1">
    <citation type="submission" date="2010-05" db="EMBL/GenBank/DDBJ databases">
        <title>The Genome Sequence of Thecamonas trahens ATCC 50062.</title>
        <authorList>
            <consortium name="The Broad Institute Genome Sequencing Platform"/>
            <person name="Russ C."/>
            <person name="Cuomo C."/>
            <person name="Shea T."/>
            <person name="Young S.K."/>
            <person name="Zeng Q."/>
            <person name="Koehrsen M."/>
            <person name="Haas B."/>
            <person name="Borodovsky M."/>
            <person name="Guigo R."/>
            <person name="Alvarado L."/>
            <person name="Berlin A."/>
            <person name="Bochicchio J."/>
            <person name="Borenstein D."/>
            <person name="Chapman S."/>
            <person name="Chen Z."/>
            <person name="Freedman E."/>
            <person name="Gellesch M."/>
            <person name="Goldberg J."/>
            <person name="Griggs A."/>
            <person name="Gujja S."/>
            <person name="Heilman E."/>
            <person name="Heiman D."/>
            <person name="Hepburn T."/>
            <person name="Howarth C."/>
            <person name="Jen D."/>
            <person name="Larson L."/>
            <person name="Mehta T."/>
            <person name="Park D."/>
            <person name="Pearson M."/>
            <person name="Roberts A."/>
            <person name="Saif S."/>
            <person name="Shenoy N."/>
            <person name="Sisk P."/>
            <person name="Stolte C."/>
            <person name="Sykes S."/>
            <person name="Thomson T."/>
            <person name="Walk T."/>
            <person name="White J."/>
            <person name="Yandava C."/>
            <person name="Burger G."/>
            <person name="Gray M.W."/>
            <person name="Holland P.W.H."/>
            <person name="King N."/>
            <person name="Lang F.B.F."/>
            <person name="Roger A.J."/>
            <person name="Ruiz-Trillo I."/>
            <person name="Lander E."/>
            <person name="Nusbaum C."/>
        </authorList>
    </citation>
    <scope>NUCLEOTIDE SEQUENCE [LARGE SCALE GENOMIC DNA]</scope>
    <source>
        <strain evidence="7 8">ATCC 50062</strain>
    </source>
</reference>
<keyword evidence="2" id="KW-0479">Metal-binding</keyword>
<feature type="domain" description="JmjC" evidence="6">
    <location>
        <begin position="230"/>
        <end position="394"/>
    </location>
</feature>
<dbReference type="eggNOG" id="KOG2130">
    <property type="taxonomic scope" value="Eukaryota"/>
</dbReference>
<evidence type="ECO:0000256" key="1">
    <source>
        <dbReference type="ARBA" id="ARBA00004123"/>
    </source>
</evidence>
<dbReference type="EMBL" id="GL349490">
    <property type="protein sequence ID" value="KNC54452.1"/>
    <property type="molecule type" value="Genomic_DNA"/>
</dbReference>
<evidence type="ECO:0000256" key="4">
    <source>
        <dbReference type="ARBA" id="ARBA00023004"/>
    </source>
</evidence>
<evidence type="ECO:0000256" key="2">
    <source>
        <dbReference type="ARBA" id="ARBA00022723"/>
    </source>
</evidence>
<evidence type="ECO:0000313" key="7">
    <source>
        <dbReference type="EMBL" id="KNC54452.1"/>
    </source>
</evidence>
<dbReference type="Pfam" id="PF13621">
    <property type="entry name" value="Cupin_8"/>
    <property type="match status" value="1"/>
</dbReference>
<dbReference type="Proteomes" id="UP000054408">
    <property type="component" value="Unassembled WGS sequence"/>
</dbReference>
<keyword evidence="3" id="KW-0560">Oxidoreductase</keyword>
<proteinExistence type="predicted"/>
<dbReference type="InterPro" id="IPR041667">
    <property type="entry name" value="Cupin_8"/>
</dbReference>
<dbReference type="Gene3D" id="2.60.120.650">
    <property type="entry name" value="Cupin"/>
    <property type="match status" value="1"/>
</dbReference>
<dbReference type="GO" id="GO:0005634">
    <property type="term" value="C:nucleus"/>
    <property type="evidence" value="ECO:0007669"/>
    <property type="project" value="UniProtKB-SubCell"/>
</dbReference>
<dbReference type="GO" id="GO:0000987">
    <property type="term" value="F:cis-regulatory region sequence-specific DNA binding"/>
    <property type="evidence" value="ECO:0007669"/>
    <property type="project" value="TreeGrafter"/>
</dbReference>
<evidence type="ECO:0000259" key="6">
    <source>
        <dbReference type="PROSITE" id="PS51184"/>
    </source>
</evidence>
<dbReference type="PANTHER" id="PTHR12480">
    <property type="entry name" value="ARGININE DEMETHYLASE AND LYSYL-HYDROXYLASE JMJD"/>
    <property type="match status" value="1"/>
</dbReference>
<dbReference type="GO" id="GO:0016491">
    <property type="term" value="F:oxidoreductase activity"/>
    <property type="evidence" value="ECO:0007669"/>
    <property type="project" value="UniProtKB-KW"/>
</dbReference>
<dbReference type="GO" id="GO:0046872">
    <property type="term" value="F:metal ion binding"/>
    <property type="evidence" value="ECO:0007669"/>
    <property type="project" value="UniProtKB-KW"/>
</dbReference>
<comment type="subcellular location">
    <subcellularLocation>
        <location evidence="1">Nucleus</location>
    </subcellularLocation>
</comment>
<dbReference type="AlphaFoldDB" id="A0A0L0DQ72"/>
<sequence length="481" mass="52685">MTAIPEHPRGVVPQGNALVPGAAASIRASGLGAFAVFSDSDLLDLLKRLGVWAVGKLAQCSRAMYTYANEEEIWRAVVLADDGLCGFGFVDSWRTTWLTMHASEKISAEYMAEMMAGRGLKAGPWRGLYSDYLAQGWDETIERIKASEVSVEEFVARYDRENVPVVIEGAIEHWPAVAERLWSKDALVERHGATRFACGLADLTLGEYFQYSAATREEVPIYLFDKAFGEKEPGLVDEYEVPEYFGREDFFAELAADVRPRFRWFLIGPARSGSTFHKDPNYTSAWNGLVSGKKKWVLFPPHYTPPGVFPSGDGWDVTAPLSLASWFLNFYADSRSPDAPVQPVLAVQKPGDVLFIPAQWWHTALNLEESIAVTQNYVSQSNLPEVVDFVSRKADTSLYDALRASLDANHPGLVEKIRAEREASGWSKKHFFPMPKDVSPAATAAAAAAAASNGGGSWWNGVTAAAASNAEAGSSFGFTFG</sequence>
<name>A0A0L0DQ72_THETB</name>